<reference evidence="1 2" key="1">
    <citation type="submission" date="2020-08" db="EMBL/GenBank/DDBJ databases">
        <title>Sequencing the genomes of 1000 actinobacteria strains.</title>
        <authorList>
            <person name="Klenk H.-P."/>
        </authorList>
    </citation>
    <scope>NUCLEOTIDE SEQUENCE [LARGE SCALE GENOMIC DNA]</scope>
    <source>
        <strain evidence="1 2">DSM 45298</strain>
    </source>
</reference>
<dbReference type="AlphaFoldDB" id="A0A840ESW8"/>
<accession>A0A840ESW8</accession>
<proteinExistence type="predicted"/>
<name>A0A840ESW8_9ACTN</name>
<dbReference type="Proteomes" id="UP000551501">
    <property type="component" value="Unassembled WGS sequence"/>
</dbReference>
<evidence type="ECO:0000313" key="2">
    <source>
        <dbReference type="Proteomes" id="UP000551501"/>
    </source>
</evidence>
<sequence length="84" mass="9134">MTIEREISTVHTIYSDDPSRPTITLRNLPNGNTKATQASSWITWTDGELIQFVNALAELRPDILADAPDDAPALGELFASGGHQ</sequence>
<evidence type="ECO:0000313" key="1">
    <source>
        <dbReference type="EMBL" id="MBB4134641.1"/>
    </source>
</evidence>
<gene>
    <name evidence="1" type="ORF">BKA16_001193</name>
</gene>
<protein>
    <submittedName>
        <fullName evidence="1">Uncharacterized protein</fullName>
    </submittedName>
</protein>
<organism evidence="1 2">
    <name type="scientific">Gordonia humi</name>
    <dbReference type="NCBI Taxonomy" id="686429"/>
    <lineage>
        <taxon>Bacteria</taxon>
        <taxon>Bacillati</taxon>
        <taxon>Actinomycetota</taxon>
        <taxon>Actinomycetes</taxon>
        <taxon>Mycobacteriales</taxon>
        <taxon>Gordoniaceae</taxon>
        <taxon>Gordonia</taxon>
    </lineage>
</organism>
<dbReference type="RefSeq" id="WP_183369781.1">
    <property type="nucleotide sequence ID" value="NZ_BAABHL010000092.1"/>
</dbReference>
<keyword evidence="2" id="KW-1185">Reference proteome</keyword>
<dbReference type="EMBL" id="JACIFP010000001">
    <property type="protein sequence ID" value="MBB4134641.1"/>
    <property type="molecule type" value="Genomic_DNA"/>
</dbReference>
<comment type="caution">
    <text evidence="1">The sequence shown here is derived from an EMBL/GenBank/DDBJ whole genome shotgun (WGS) entry which is preliminary data.</text>
</comment>